<sequence>MQSQCFAPLFESNDNMVICAPTASGKTVLMEIAIYRLFANPESTSTKRVIYLAPLKSLCAEKTTEWNTKLKQAGLSCIDIAGNDGVESISSRQLSNANIICATPEKWISLARKASNNDILSSINLALIDECHMVGSSRGAALELAVLYTRKQNLHLRIIAVSATIKNLDDVSEWLASANTIKDGTILKPAQSLIFGDEFRPTPLSKIVIGYECQYAYYRFQRNLDYKLPGIINTHCAGQSILVFCATRGSAQETCRFLMQKVSQLTAPPTRIHLTAAFTNKLLNGMYCSYFESGYEEYSSTDVLQFIGRAGRPQFGASGKAIILTEKNQVSFYRNLVTGQETLDSSSRLANLPYVKYGLERKPPPSSKYSSGLATDITKALSIAYGPIMCIRDAYAQLQDSKGVAYATAL</sequence>
<accession>A0A9W8LYW3</accession>
<dbReference type="EC" id="3.6.4.12" evidence="2"/>
<dbReference type="InterPro" id="IPR014001">
    <property type="entry name" value="Helicase_ATP-bd"/>
</dbReference>
<keyword evidence="3" id="KW-1185">Reference proteome</keyword>
<dbReference type="Pfam" id="PF00270">
    <property type="entry name" value="DEAD"/>
    <property type="match status" value="1"/>
</dbReference>
<dbReference type="GO" id="GO:0003676">
    <property type="term" value="F:nucleic acid binding"/>
    <property type="evidence" value="ECO:0007669"/>
    <property type="project" value="InterPro"/>
</dbReference>
<organism evidence="2 3">
    <name type="scientific">Coemansia brasiliensis</name>
    <dbReference type="NCBI Taxonomy" id="2650707"/>
    <lineage>
        <taxon>Eukaryota</taxon>
        <taxon>Fungi</taxon>
        <taxon>Fungi incertae sedis</taxon>
        <taxon>Zoopagomycota</taxon>
        <taxon>Kickxellomycotina</taxon>
        <taxon>Kickxellomycetes</taxon>
        <taxon>Kickxellales</taxon>
        <taxon>Kickxellaceae</taxon>
        <taxon>Coemansia</taxon>
    </lineage>
</organism>
<reference evidence="2" key="1">
    <citation type="submission" date="2022-07" db="EMBL/GenBank/DDBJ databases">
        <title>Phylogenomic reconstructions and comparative analyses of Kickxellomycotina fungi.</title>
        <authorList>
            <person name="Reynolds N.K."/>
            <person name="Stajich J.E."/>
            <person name="Barry K."/>
            <person name="Grigoriev I.V."/>
            <person name="Crous P."/>
            <person name="Smith M.E."/>
        </authorList>
    </citation>
    <scope>NUCLEOTIDE SEQUENCE</scope>
    <source>
        <strain evidence="2">NRRL 1566</strain>
    </source>
</reference>
<dbReference type="OrthoDB" id="5575at2759"/>
<dbReference type="AlphaFoldDB" id="A0A9W8LYW3"/>
<evidence type="ECO:0000313" key="3">
    <source>
        <dbReference type="Proteomes" id="UP001139887"/>
    </source>
</evidence>
<dbReference type="PROSITE" id="PS51192">
    <property type="entry name" value="HELICASE_ATP_BIND_1"/>
    <property type="match status" value="1"/>
</dbReference>
<dbReference type="Proteomes" id="UP001139887">
    <property type="component" value="Unassembled WGS sequence"/>
</dbReference>
<name>A0A9W8LYW3_9FUNG</name>
<evidence type="ECO:0000313" key="2">
    <source>
        <dbReference type="EMBL" id="KAJ2848032.1"/>
    </source>
</evidence>
<comment type="caution">
    <text evidence="2">The sequence shown here is derived from an EMBL/GenBank/DDBJ whole genome shotgun (WGS) entry which is preliminary data.</text>
</comment>
<dbReference type="GO" id="GO:0005524">
    <property type="term" value="F:ATP binding"/>
    <property type="evidence" value="ECO:0007669"/>
    <property type="project" value="InterPro"/>
</dbReference>
<dbReference type="SMART" id="SM00487">
    <property type="entry name" value="DEXDc"/>
    <property type="match status" value="1"/>
</dbReference>
<dbReference type="InterPro" id="IPR052247">
    <property type="entry name" value="Meiotic_Crossover_Helicase"/>
</dbReference>
<keyword evidence="2" id="KW-0378">Hydrolase</keyword>
<evidence type="ECO:0000259" key="1">
    <source>
        <dbReference type="PROSITE" id="PS51192"/>
    </source>
</evidence>
<dbReference type="InterPro" id="IPR011545">
    <property type="entry name" value="DEAD/DEAH_box_helicase_dom"/>
</dbReference>
<protein>
    <submittedName>
        <fullName evidence="2">ATP-dependent DNA helicase MER3</fullName>
        <ecNumber evidence="2">3.6.4.12</ecNumber>
    </submittedName>
</protein>
<gene>
    <name evidence="2" type="primary">HFM1</name>
    <name evidence="2" type="ORF">IWW36_003535</name>
</gene>
<dbReference type="Gene3D" id="3.40.50.300">
    <property type="entry name" value="P-loop containing nucleotide triphosphate hydrolases"/>
    <property type="match status" value="3"/>
</dbReference>
<keyword evidence="2" id="KW-0067">ATP-binding</keyword>
<dbReference type="GO" id="GO:0043138">
    <property type="term" value="F:3'-5' DNA helicase activity"/>
    <property type="evidence" value="ECO:0007669"/>
    <property type="project" value="UniProtKB-EC"/>
</dbReference>
<dbReference type="InterPro" id="IPR027417">
    <property type="entry name" value="P-loop_NTPase"/>
</dbReference>
<dbReference type="EMBL" id="JANBUW010000223">
    <property type="protein sequence ID" value="KAJ2848032.1"/>
    <property type="molecule type" value="Genomic_DNA"/>
</dbReference>
<dbReference type="PANTHER" id="PTHR47835">
    <property type="entry name" value="HFM1, ATP DEPENDENT DNA HELICASE HOMOLOG"/>
    <property type="match status" value="1"/>
</dbReference>
<dbReference type="PANTHER" id="PTHR47835:SF3">
    <property type="entry name" value="HELICASE FOR MEIOSIS 1"/>
    <property type="match status" value="1"/>
</dbReference>
<keyword evidence="2" id="KW-0347">Helicase</keyword>
<keyword evidence="2" id="KW-0547">Nucleotide-binding</keyword>
<dbReference type="GO" id="GO:0016787">
    <property type="term" value="F:hydrolase activity"/>
    <property type="evidence" value="ECO:0007669"/>
    <property type="project" value="UniProtKB-KW"/>
</dbReference>
<feature type="domain" description="Helicase ATP-binding" evidence="1">
    <location>
        <begin position="7"/>
        <end position="183"/>
    </location>
</feature>
<proteinExistence type="predicted"/>
<dbReference type="SUPFAM" id="SSF52540">
    <property type="entry name" value="P-loop containing nucleoside triphosphate hydrolases"/>
    <property type="match status" value="1"/>
</dbReference>